<dbReference type="Pfam" id="PF14214">
    <property type="entry name" value="Helitron_like_N"/>
    <property type="match status" value="1"/>
</dbReference>
<evidence type="ECO:0000313" key="2">
    <source>
        <dbReference type="EMBL" id="KAJ8912946.1"/>
    </source>
</evidence>
<evidence type="ECO:0000259" key="1">
    <source>
        <dbReference type="Pfam" id="PF14214"/>
    </source>
</evidence>
<dbReference type="PANTHER" id="PTHR45786:SF74">
    <property type="entry name" value="ATP-DEPENDENT DNA HELICASE"/>
    <property type="match status" value="1"/>
</dbReference>
<dbReference type="EMBL" id="JANEYG010000106">
    <property type="protein sequence ID" value="KAJ8912946.1"/>
    <property type="molecule type" value="Genomic_DNA"/>
</dbReference>
<accession>A0AAV8VF35</accession>
<proteinExistence type="predicted"/>
<name>A0AAV8VF35_9CUCU</name>
<feature type="domain" description="Helitron helicase-like" evidence="1">
    <location>
        <begin position="165"/>
        <end position="286"/>
    </location>
</feature>
<keyword evidence="3" id="KW-1185">Reference proteome</keyword>
<dbReference type="InterPro" id="IPR025476">
    <property type="entry name" value="Helitron_helicase-like"/>
</dbReference>
<dbReference type="AlphaFoldDB" id="A0AAV8VF35"/>
<comment type="caution">
    <text evidence="2">The sequence shown here is derived from an EMBL/GenBank/DDBJ whole genome shotgun (WGS) entry which is preliminary data.</text>
</comment>
<feature type="non-terminal residue" evidence="2">
    <location>
        <position position="286"/>
    </location>
</feature>
<dbReference type="PANTHER" id="PTHR45786">
    <property type="entry name" value="DNA BINDING PROTEIN-LIKE"/>
    <property type="match status" value="1"/>
</dbReference>
<sequence length="286" mass="33407">MYHHISNININAQRQRYGPIYFLDPEASVDQRYDNNQTLDRNLIARLEDLFREINPYARAYMHLRERFNFELQTIERLRNEALMNNEQPLPLQMPEVTLELLRLRGANRREYDLPIVEEVAAVYNIQPDAPATPNMRIYDRLRAAEYVGLADYLQLRIQRANQRQNNDDNEDDIDEEDEEAATLGRMVILPSTFVGSPRHQQQLYQDAMAVVARFGIPSIFLTMTTNTHWPEIVDNIPRGHSAADHPSLIDRVFNCKVQELLDDMLQSQIFGEPVANLNVIEFQKR</sequence>
<dbReference type="Proteomes" id="UP001159042">
    <property type="component" value="Unassembled WGS sequence"/>
</dbReference>
<protein>
    <recommendedName>
        <fullName evidence="1">Helitron helicase-like domain-containing protein</fullName>
    </recommendedName>
</protein>
<evidence type="ECO:0000313" key="3">
    <source>
        <dbReference type="Proteomes" id="UP001159042"/>
    </source>
</evidence>
<gene>
    <name evidence="2" type="ORF">NQ315_000001</name>
</gene>
<reference evidence="2 3" key="1">
    <citation type="journal article" date="2023" name="Insect Mol. Biol.">
        <title>Genome sequencing provides insights into the evolution of gene families encoding plant cell wall-degrading enzymes in longhorned beetles.</title>
        <authorList>
            <person name="Shin N.R."/>
            <person name="Okamura Y."/>
            <person name="Kirsch R."/>
            <person name="Pauchet Y."/>
        </authorList>
    </citation>
    <scope>NUCLEOTIDE SEQUENCE [LARGE SCALE GENOMIC DNA]</scope>
    <source>
        <strain evidence="2">EAD_L_NR</strain>
    </source>
</reference>
<organism evidence="2 3">
    <name type="scientific">Exocentrus adspersus</name>
    <dbReference type="NCBI Taxonomy" id="1586481"/>
    <lineage>
        <taxon>Eukaryota</taxon>
        <taxon>Metazoa</taxon>
        <taxon>Ecdysozoa</taxon>
        <taxon>Arthropoda</taxon>
        <taxon>Hexapoda</taxon>
        <taxon>Insecta</taxon>
        <taxon>Pterygota</taxon>
        <taxon>Neoptera</taxon>
        <taxon>Endopterygota</taxon>
        <taxon>Coleoptera</taxon>
        <taxon>Polyphaga</taxon>
        <taxon>Cucujiformia</taxon>
        <taxon>Chrysomeloidea</taxon>
        <taxon>Cerambycidae</taxon>
        <taxon>Lamiinae</taxon>
        <taxon>Acanthocinini</taxon>
        <taxon>Exocentrus</taxon>
    </lineage>
</organism>